<evidence type="ECO:0000256" key="1">
    <source>
        <dbReference type="SAM" id="SignalP"/>
    </source>
</evidence>
<name>A0A8T2LWN6_ASTMX</name>
<evidence type="ECO:0000313" key="2">
    <source>
        <dbReference type="EMBL" id="KAG9276129.1"/>
    </source>
</evidence>
<gene>
    <name evidence="2" type="ORF">AMEX_G8409</name>
</gene>
<feature type="signal peptide" evidence="1">
    <location>
        <begin position="1"/>
        <end position="19"/>
    </location>
</feature>
<protein>
    <submittedName>
        <fullName evidence="2">Uncharacterized protein</fullName>
    </submittedName>
</protein>
<dbReference type="EMBL" id="JAICCE010000006">
    <property type="protein sequence ID" value="KAG9276129.1"/>
    <property type="molecule type" value="Genomic_DNA"/>
</dbReference>
<evidence type="ECO:0000313" key="3">
    <source>
        <dbReference type="Proteomes" id="UP000752171"/>
    </source>
</evidence>
<feature type="chain" id="PRO_5035775786" evidence="1">
    <location>
        <begin position="20"/>
        <end position="164"/>
    </location>
</feature>
<dbReference type="AlphaFoldDB" id="A0A8T2LWN6"/>
<reference evidence="2 3" key="1">
    <citation type="submission" date="2021-07" db="EMBL/GenBank/DDBJ databases">
        <authorList>
            <person name="Imarazene B."/>
            <person name="Zahm M."/>
            <person name="Klopp C."/>
            <person name="Cabau C."/>
            <person name="Beille S."/>
            <person name="Jouanno E."/>
            <person name="Castinel A."/>
            <person name="Lluch J."/>
            <person name="Gil L."/>
            <person name="Kuchtly C."/>
            <person name="Lopez Roques C."/>
            <person name="Donnadieu C."/>
            <person name="Parrinello H."/>
            <person name="Journot L."/>
            <person name="Du K."/>
            <person name="Schartl M."/>
            <person name="Retaux S."/>
            <person name="Guiguen Y."/>
        </authorList>
    </citation>
    <scope>NUCLEOTIDE SEQUENCE [LARGE SCALE GENOMIC DNA]</scope>
    <source>
        <strain evidence="2">Pach_M1</strain>
        <tissue evidence="2">Testis</tissue>
    </source>
</reference>
<comment type="caution">
    <text evidence="2">The sequence shown here is derived from an EMBL/GenBank/DDBJ whole genome shotgun (WGS) entry which is preliminary data.</text>
</comment>
<accession>A0A8T2LWN6</accession>
<dbReference type="Proteomes" id="UP000752171">
    <property type="component" value="Unassembled WGS sequence"/>
</dbReference>
<organism evidence="2 3">
    <name type="scientific">Astyanax mexicanus</name>
    <name type="common">Blind cave fish</name>
    <name type="synonym">Astyanax fasciatus mexicanus</name>
    <dbReference type="NCBI Taxonomy" id="7994"/>
    <lineage>
        <taxon>Eukaryota</taxon>
        <taxon>Metazoa</taxon>
        <taxon>Chordata</taxon>
        <taxon>Craniata</taxon>
        <taxon>Vertebrata</taxon>
        <taxon>Euteleostomi</taxon>
        <taxon>Actinopterygii</taxon>
        <taxon>Neopterygii</taxon>
        <taxon>Teleostei</taxon>
        <taxon>Ostariophysi</taxon>
        <taxon>Characiformes</taxon>
        <taxon>Characoidei</taxon>
        <taxon>Acestrorhamphidae</taxon>
        <taxon>Acestrorhamphinae</taxon>
        <taxon>Astyanax</taxon>
    </lineage>
</organism>
<sequence>MIIVVLFLIAGVFHHNGLASEVSETSENYDCTEEKQNLRPQLLNDFTGCENTWTVGRTTIAKTINDRAECHRPCSEVTPSGIVLDSCVNITLTVFCTKEYTSEYRMHFIGKMNIPPPLQDSKGRACYGLLACPALLLPVALGWILQRRRSSLNHERRNAGLSEV</sequence>
<proteinExistence type="predicted"/>
<keyword evidence="1" id="KW-0732">Signal</keyword>